<organism evidence="3 4">
    <name type="scientific">Discostella pseudostelligera</name>
    <dbReference type="NCBI Taxonomy" id="259834"/>
    <lineage>
        <taxon>Eukaryota</taxon>
        <taxon>Sar</taxon>
        <taxon>Stramenopiles</taxon>
        <taxon>Ochrophyta</taxon>
        <taxon>Bacillariophyta</taxon>
        <taxon>Coscinodiscophyceae</taxon>
        <taxon>Thalassiosirophycidae</taxon>
        <taxon>Stephanodiscales</taxon>
        <taxon>Stephanodiscaceae</taxon>
        <taxon>Discostella</taxon>
    </lineage>
</organism>
<gene>
    <name evidence="3" type="ORF">ACHAWU_005603</name>
</gene>
<feature type="transmembrane region" description="Helical" evidence="2">
    <location>
        <begin position="305"/>
        <end position="333"/>
    </location>
</feature>
<proteinExistence type="predicted"/>
<comment type="caution">
    <text evidence="3">The sequence shown here is derived from an EMBL/GenBank/DDBJ whole genome shotgun (WGS) entry which is preliminary data.</text>
</comment>
<evidence type="ECO:0000313" key="4">
    <source>
        <dbReference type="Proteomes" id="UP001530293"/>
    </source>
</evidence>
<protein>
    <recommendedName>
        <fullName evidence="5">Solute carrier family 40 protein</fullName>
    </recommendedName>
</protein>
<accession>A0ABD3N8T3</accession>
<keyword evidence="2" id="KW-0472">Membrane</keyword>
<feature type="compositionally biased region" description="Low complexity" evidence="1">
    <location>
        <begin position="231"/>
        <end position="240"/>
    </location>
</feature>
<feature type="compositionally biased region" description="Polar residues" evidence="1">
    <location>
        <begin position="364"/>
        <end position="376"/>
    </location>
</feature>
<reference evidence="3 4" key="1">
    <citation type="submission" date="2024-10" db="EMBL/GenBank/DDBJ databases">
        <title>Updated reference genomes for cyclostephanoid diatoms.</title>
        <authorList>
            <person name="Roberts W.R."/>
            <person name="Alverson A.J."/>
        </authorList>
    </citation>
    <scope>NUCLEOTIDE SEQUENCE [LARGE SCALE GENOMIC DNA]</scope>
    <source>
        <strain evidence="3 4">AJA232-27</strain>
    </source>
</reference>
<dbReference type="AlphaFoldDB" id="A0ABD3N8T3"/>
<dbReference type="Proteomes" id="UP001530293">
    <property type="component" value="Unassembled WGS sequence"/>
</dbReference>
<dbReference type="EMBL" id="JALLBG020000011">
    <property type="protein sequence ID" value="KAL3772426.1"/>
    <property type="molecule type" value="Genomic_DNA"/>
</dbReference>
<evidence type="ECO:0008006" key="5">
    <source>
        <dbReference type="Google" id="ProtNLM"/>
    </source>
</evidence>
<feature type="region of interest" description="Disordered" evidence="1">
    <location>
        <begin position="68"/>
        <end position="103"/>
    </location>
</feature>
<feature type="compositionally biased region" description="Basic and acidic residues" evidence="1">
    <location>
        <begin position="92"/>
        <end position="103"/>
    </location>
</feature>
<evidence type="ECO:0000313" key="3">
    <source>
        <dbReference type="EMBL" id="KAL3772426.1"/>
    </source>
</evidence>
<evidence type="ECO:0000256" key="2">
    <source>
        <dbReference type="SAM" id="Phobius"/>
    </source>
</evidence>
<keyword evidence="2" id="KW-1133">Transmembrane helix</keyword>
<keyword evidence="2" id="KW-0812">Transmembrane</keyword>
<feature type="region of interest" description="Disordered" evidence="1">
    <location>
        <begin position="215"/>
        <end position="240"/>
    </location>
</feature>
<name>A0ABD3N8T3_9STRA</name>
<feature type="region of interest" description="Disordered" evidence="1">
    <location>
        <begin position="340"/>
        <end position="385"/>
    </location>
</feature>
<sequence>MIAVGSSYYQDKRSPPMEIVLGSFIGNPSPSSLSQNACGESSSAASNILGTSYFASNSSTAVGVGVGGGGGGGSNSSGVSNHRRPTTLGLNKDGRVPMEDRKGPFDQFKPKSLILSTIRVTAINISSTLSTYFSDQLVSEQTNESKVDSGEISPREADKLNEEWEEREWLRRKEALPTKIGYALCRFHACTAIMRLYEFVVARYVLRVDGVSKGGERMSTIEGNNTGGGSTSSSTKNTTHSSIMSHDQAITIMDNLTRDTFQASRRTSQIVHNSEHSPGKVISSYDGCETSTSREVIRRMFTTCLWANVIPFLAELTVQQGVLIYGYGVYYMAKQKKKERRRRRIKQGEEEEEDAKTTLDGKCNDNTTSQGEAQESTNEEDDGEDVGESAYALAFIFRSCRLSIARSMSWISASAGGALGCALYPGWGTVFGIQIGDAVVGALID</sequence>
<evidence type="ECO:0000256" key="1">
    <source>
        <dbReference type="SAM" id="MobiDB-lite"/>
    </source>
</evidence>
<keyword evidence="4" id="KW-1185">Reference proteome</keyword>